<dbReference type="Proteomes" id="UP000019249">
    <property type="component" value="Unassembled WGS sequence"/>
</dbReference>
<dbReference type="PROSITE" id="PS51257">
    <property type="entry name" value="PROKAR_LIPOPROTEIN"/>
    <property type="match status" value="1"/>
</dbReference>
<dbReference type="EMBL" id="AODF01000004">
    <property type="protein sequence ID" value="EUJ33424.1"/>
    <property type="molecule type" value="Genomic_DNA"/>
</dbReference>
<keyword evidence="2" id="KW-1185">Reference proteome</keyword>
<evidence type="ECO:0008006" key="3">
    <source>
        <dbReference type="Google" id="ProtNLM"/>
    </source>
</evidence>
<name>A0ABP3B0M0_9LIST</name>
<proteinExistence type="predicted"/>
<sequence length="145" mass="16711">MEKILGLLIIGVALLSGCAGLGDYAVKVNDRYEIWQIYPTLHVIHDNENEGIQLDNSGTNGKSDSIVKINWNKKFLIAKTESEEEARAWFKKHENQTYWILDLETNRLSPPITSETAFKNLLAEKNIPLELMSYDKRVKNEERIY</sequence>
<evidence type="ECO:0000313" key="2">
    <source>
        <dbReference type="Proteomes" id="UP000019249"/>
    </source>
</evidence>
<reference evidence="1 2" key="1">
    <citation type="journal article" date="2014" name="Int. J. Syst. Evol. Microbiol.">
        <title>Listeria floridensis sp. nov., Listeria aquatica sp. nov., Listeria cornellensis sp. nov., Listeria riparia sp. nov. and Listeria grandensis sp. nov., from agricultural and natural environments.</title>
        <authorList>
            <person name="den Bakker H.C."/>
            <person name="Warchocki S."/>
            <person name="Wright E.M."/>
            <person name="Allred A.F."/>
            <person name="Ahlstrom C."/>
            <person name="Manuel C.S."/>
            <person name="Stasiewicz M.J."/>
            <person name="Burrell A."/>
            <person name="Roof S."/>
            <person name="Strawn L."/>
            <person name="Fortes E.D."/>
            <person name="Nightingale K.K."/>
            <person name="Kephart D."/>
            <person name="Wiedmann M."/>
        </authorList>
    </citation>
    <scope>NUCLEOTIDE SEQUENCE [LARGE SCALE GENOMIC DNA]</scope>
    <source>
        <strain evidence="1 2">FSL S10-1187</strain>
    </source>
</reference>
<protein>
    <recommendedName>
        <fullName evidence="3">Lipoprotein</fullName>
    </recommendedName>
</protein>
<organism evidence="1 2">
    <name type="scientific">Listeria floridensis FSL S10-1187</name>
    <dbReference type="NCBI Taxonomy" id="1265817"/>
    <lineage>
        <taxon>Bacteria</taxon>
        <taxon>Bacillati</taxon>
        <taxon>Bacillota</taxon>
        <taxon>Bacilli</taxon>
        <taxon>Bacillales</taxon>
        <taxon>Listeriaceae</taxon>
        <taxon>Listeria</taxon>
    </lineage>
</organism>
<gene>
    <name evidence="1" type="ORF">MFLO_02698</name>
</gene>
<evidence type="ECO:0000313" key="1">
    <source>
        <dbReference type="EMBL" id="EUJ33424.1"/>
    </source>
</evidence>
<accession>A0ABP3B0M0</accession>
<dbReference type="RefSeq" id="WP_036096137.1">
    <property type="nucleotide sequence ID" value="NZ_AODF01000004.1"/>
</dbReference>
<comment type="caution">
    <text evidence="1">The sequence shown here is derived from an EMBL/GenBank/DDBJ whole genome shotgun (WGS) entry which is preliminary data.</text>
</comment>